<evidence type="ECO:0000256" key="6">
    <source>
        <dbReference type="ARBA" id="ARBA00022833"/>
    </source>
</evidence>
<protein>
    <recommendedName>
        <fullName evidence="3">adenosine deaminase</fullName>
        <ecNumber evidence="3">3.5.4.4</ecNumber>
    </recommendedName>
</protein>
<dbReference type="InterPro" id="IPR006330">
    <property type="entry name" value="Ado/ade_deaminase"/>
</dbReference>
<dbReference type="CDD" id="cd01320">
    <property type="entry name" value="ADA"/>
    <property type="match status" value="1"/>
</dbReference>
<dbReference type="Proteomes" id="UP000823883">
    <property type="component" value="Unassembled WGS sequence"/>
</dbReference>
<dbReference type="AlphaFoldDB" id="A0A9D2PE04"/>
<evidence type="ECO:0000256" key="3">
    <source>
        <dbReference type="ARBA" id="ARBA00012784"/>
    </source>
</evidence>
<dbReference type="GO" id="GO:0046103">
    <property type="term" value="P:inosine biosynthetic process"/>
    <property type="evidence" value="ECO:0007669"/>
    <property type="project" value="TreeGrafter"/>
</dbReference>
<evidence type="ECO:0000313" key="9">
    <source>
        <dbReference type="EMBL" id="HJC47514.1"/>
    </source>
</evidence>
<evidence type="ECO:0000256" key="1">
    <source>
        <dbReference type="ARBA" id="ARBA00001947"/>
    </source>
</evidence>
<evidence type="ECO:0000256" key="7">
    <source>
        <dbReference type="SAM" id="MobiDB-lite"/>
    </source>
</evidence>
<reference evidence="9" key="1">
    <citation type="journal article" date="2021" name="PeerJ">
        <title>Extensive microbial diversity within the chicken gut microbiome revealed by metagenomics and culture.</title>
        <authorList>
            <person name="Gilroy R."/>
            <person name="Ravi A."/>
            <person name="Getino M."/>
            <person name="Pursley I."/>
            <person name="Horton D.L."/>
            <person name="Alikhan N.F."/>
            <person name="Baker D."/>
            <person name="Gharbi K."/>
            <person name="Hall N."/>
            <person name="Watson M."/>
            <person name="Adriaenssens E.M."/>
            <person name="Foster-Nyarko E."/>
            <person name="Jarju S."/>
            <person name="Secka A."/>
            <person name="Antonio M."/>
            <person name="Oren A."/>
            <person name="Chaudhuri R.R."/>
            <person name="La Ragione R."/>
            <person name="Hildebrand F."/>
            <person name="Pallen M.J."/>
        </authorList>
    </citation>
    <scope>NUCLEOTIDE SEQUENCE</scope>
    <source>
        <strain evidence="9">CHK183-5548</strain>
    </source>
</reference>
<keyword evidence="5 9" id="KW-0378">Hydrolase</keyword>
<dbReference type="EC" id="3.5.4.4" evidence="3"/>
<feature type="domain" description="Adenosine deaminase" evidence="8">
    <location>
        <begin position="2"/>
        <end position="317"/>
    </location>
</feature>
<dbReference type="Gene3D" id="3.20.20.140">
    <property type="entry name" value="Metal-dependent hydrolases"/>
    <property type="match status" value="1"/>
</dbReference>
<feature type="region of interest" description="Disordered" evidence="7">
    <location>
        <begin position="315"/>
        <end position="334"/>
    </location>
</feature>
<evidence type="ECO:0000256" key="4">
    <source>
        <dbReference type="ARBA" id="ARBA00022723"/>
    </source>
</evidence>
<gene>
    <name evidence="9" type="primary">add</name>
    <name evidence="9" type="ORF">IAA04_05630</name>
</gene>
<dbReference type="GO" id="GO:0006154">
    <property type="term" value="P:adenosine catabolic process"/>
    <property type="evidence" value="ECO:0007669"/>
    <property type="project" value="TreeGrafter"/>
</dbReference>
<dbReference type="GO" id="GO:0046872">
    <property type="term" value="F:metal ion binding"/>
    <property type="evidence" value="ECO:0007669"/>
    <property type="project" value="UniProtKB-KW"/>
</dbReference>
<comment type="caution">
    <text evidence="9">The sequence shown here is derived from an EMBL/GenBank/DDBJ whole genome shotgun (WGS) entry which is preliminary data.</text>
</comment>
<dbReference type="InterPro" id="IPR032466">
    <property type="entry name" value="Metal_Hydrolase"/>
</dbReference>
<sequence length="334" mass="36804">MTELHVHLDGSLRPETVWELAAEQGISLPAKTAEELKIMMQAPVPCGSLEEYLSRFAVSKVCLQREEALERVAFELAEDMAADGVTCGEIRFAPQLSTDLGLSQEKVTEAVIRGVRRGMEVYPGITLGLLLCCMRGDDKETDRRNRETLELAAGLQDGGIVCGVDLAGAEAAYDTGLFRDLFREADRLGLKRTIHAGEAAGPDSVRKALELGAMRIGHGISAAEDEQLMRELAERKISLEVCVTSNVQTKGVPSLKDHPIRKLFDAGVRVTINTDNRTVSDTTLTEEIRLVRETFHFQDEELKKMEEYAAQAAFVKKRGGQDGDGEGSRERREE</sequence>
<evidence type="ECO:0000313" key="10">
    <source>
        <dbReference type="Proteomes" id="UP000823883"/>
    </source>
</evidence>
<dbReference type="NCBIfam" id="TIGR01430">
    <property type="entry name" value="aden_deam"/>
    <property type="match status" value="1"/>
</dbReference>
<comment type="similarity">
    <text evidence="2">Belongs to the metallo-dependent hydrolases superfamily. Adenosine and AMP deaminases family.</text>
</comment>
<evidence type="ECO:0000259" key="8">
    <source>
        <dbReference type="Pfam" id="PF00962"/>
    </source>
</evidence>
<dbReference type="GO" id="GO:0005829">
    <property type="term" value="C:cytosol"/>
    <property type="evidence" value="ECO:0007669"/>
    <property type="project" value="TreeGrafter"/>
</dbReference>
<proteinExistence type="inferred from homology"/>
<organism evidence="9 10">
    <name type="scientific">Candidatus Lachnoclostridium pullistercoris</name>
    <dbReference type="NCBI Taxonomy" id="2838632"/>
    <lineage>
        <taxon>Bacteria</taxon>
        <taxon>Bacillati</taxon>
        <taxon>Bacillota</taxon>
        <taxon>Clostridia</taxon>
        <taxon>Lachnospirales</taxon>
        <taxon>Lachnospiraceae</taxon>
    </lineage>
</organism>
<dbReference type="SUPFAM" id="SSF51556">
    <property type="entry name" value="Metallo-dependent hydrolases"/>
    <property type="match status" value="1"/>
</dbReference>
<dbReference type="Pfam" id="PF00962">
    <property type="entry name" value="A_deaminase"/>
    <property type="match status" value="1"/>
</dbReference>
<comment type="cofactor">
    <cofactor evidence="1">
        <name>Zn(2+)</name>
        <dbReference type="ChEBI" id="CHEBI:29105"/>
    </cofactor>
</comment>
<accession>A0A9D2PE04</accession>
<dbReference type="GO" id="GO:0043103">
    <property type="term" value="P:hypoxanthine salvage"/>
    <property type="evidence" value="ECO:0007669"/>
    <property type="project" value="TreeGrafter"/>
</dbReference>
<evidence type="ECO:0000256" key="2">
    <source>
        <dbReference type="ARBA" id="ARBA00006676"/>
    </source>
</evidence>
<reference evidence="9" key="2">
    <citation type="submission" date="2021-04" db="EMBL/GenBank/DDBJ databases">
        <authorList>
            <person name="Gilroy R."/>
        </authorList>
    </citation>
    <scope>NUCLEOTIDE SEQUENCE</scope>
    <source>
        <strain evidence="9">CHK183-5548</strain>
    </source>
</reference>
<dbReference type="PANTHER" id="PTHR11409">
    <property type="entry name" value="ADENOSINE DEAMINASE"/>
    <property type="match status" value="1"/>
</dbReference>
<dbReference type="GO" id="GO:0004000">
    <property type="term" value="F:adenosine deaminase activity"/>
    <property type="evidence" value="ECO:0007669"/>
    <property type="project" value="TreeGrafter"/>
</dbReference>
<keyword evidence="4" id="KW-0479">Metal-binding</keyword>
<name>A0A9D2PE04_9FIRM</name>
<keyword evidence="6" id="KW-0862">Zinc</keyword>
<dbReference type="InterPro" id="IPR001365">
    <property type="entry name" value="A_deaminase_dom"/>
</dbReference>
<dbReference type="EMBL" id="DWWL01000037">
    <property type="protein sequence ID" value="HJC47514.1"/>
    <property type="molecule type" value="Genomic_DNA"/>
</dbReference>
<evidence type="ECO:0000256" key="5">
    <source>
        <dbReference type="ARBA" id="ARBA00022801"/>
    </source>
</evidence>
<dbReference type="PANTHER" id="PTHR11409:SF43">
    <property type="entry name" value="ADENOSINE DEAMINASE"/>
    <property type="match status" value="1"/>
</dbReference>